<feature type="compositionally biased region" description="Polar residues" evidence="6">
    <location>
        <begin position="74"/>
        <end position="88"/>
    </location>
</feature>
<sequence length="795" mass="90585">MAASFGDDELRTELQALGFDPGPITATTRSVYLKKLEKLRKKKGFDISALTKASVTPKQAFAKTRKSAGATNLIARNTDSSNVTSPKQTTKESYDDVGTDDTYYRSKQYSETKHYYTNHNVDLSEPYTDILPSSVPVRAPLTKPMDTPCNDSCIITPSVPSCNKNVERRFSRDLTQSTVKYTPTKKTYIYIKEDSAEEDETDEEFSKPNSVSSTLSRVAGWLNRSAQEFTKPRSLRTESVYEQSKPRLRHSSHSNDRLEISDTDNSDLENSIRSPFFKRFYSSPFSNIKSRDAGITTSPGLLFTPPSAKKLDKPGYNVSVLSEDADFNDPVHSPKQYDRKGRTSSYFLFRRNFSGTVSHIPNLILISSIVVFFVLAASYFILKDQHGEVGKMADVQKLLCRNLDDHNNSITNDLHQCLSEDDLTASLSVLGMLYDVLSRYAGEFYCKVGALTSPRLEVSSAKRLVEHSLQMKGWTAFPKADFRRVWDNTLYVLLHVGKTHFNLVAVDVAKSELGPLNRVIEITELESLHPYFPGVCRIRRCFQWFTGVCVTLFWIALVCFIIFGVGYGVYLLRSKRLRALERRNCRVRELVAEVVYILQDQLRENEANPSHPPYVPVYIIRERLRQKHHDLDQLWPEIMRYIYEVETCIGVQEWRGIGETWQWQSGTGWQGSALMDKSQKPSFIVPPTDCLKIRNMFSTEGIDERGRKRIKRELLKKLMPCGPILHIGLDSVGSNGLVYIKCGDPDTAGRVFHSIHANYFDGRLLTVKFLRDTKYCLRFPEAHSIKQPLRLTDLE</sequence>
<keyword evidence="3 7" id="KW-1133">Transmembrane helix</keyword>
<reference evidence="9" key="1">
    <citation type="submission" date="2022-04" db="EMBL/GenBank/DDBJ databases">
        <authorList>
            <person name="Xu L."/>
            <person name="Lv Z."/>
        </authorList>
    </citation>
    <scope>NUCLEOTIDE SEQUENCE</scope>
    <source>
        <strain evidence="9">LV_2022a</strain>
    </source>
</reference>
<dbReference type="GO" id="GO:0005637">
    <property type="term" value="C:nuclear inner membrane"/>
    <property type="evidence" value="ECO:0007669"/>
    <property type="project" value="UniProtKB-SubCell"/>
</dbReference>
<comment type="subcellular location">
    <subcellularLocation>
        <location evidence="1">Nucleus inner membrane</location>
        <topology evidence="1">Multi-pass membrane protein</topology>
    </subcellularLocation>
</comment>
<keyword evidence="2 7" id="KW-0812">Transmembrane</keyword>
<dbReference type="GO" id="GO:0031490">
    <property type="term" value="F:chromatin DNA binding"/>
    <property type="evidence" value="ECO:0007669"/>
    <property type="project" value="TreeGrafter"/>
</dbReference>
<dbReference type="PANTHER" id="PTHR13428">
    <property type="entry name" value="INNER NUCLEAR MEMBRANE PROTEIN MAN1 LEM DOMAIN CONTAINING PROTEIN"/>
    <property type="match status" value="1"/>
</dbReference>
<dbReference type="SUPFAM" id="SSF63451">
    <property type="entry name" value="LEM domain"/>
    <property type="match status" value="1"/>
</dbReference>
<dbReference type="GO" id="GO:0030514">
    <property type="term" value="P:negative regulation of BMP signaling pathway"/>
    <property type="evidence" value="ECO:0007669"/>
    <property type="project" value="TreeGrafter"/>
</dbReference>
<evidence type="ECO:0000256" key="1">
    <source>
        <dbReference type="ARBA" id="ARBA00004473"/>
    </source>
</evidence>
<dbReference type="InterPro" id="IPR003887">
    <property type="entry name" value="LEM_dom"/>
</dbReference>
<dbReference type="SMART" id="SM00540">
    <property type="entry name" value="LEM"/>
    <property type="match status" value="1"/>
</dbReference>
<dbReference type="Pfam" id="PF03020">
    <property type="entry name" value="LEM"/>
    <property type="match status" value="1"/>
</dbReference>
<dbReference type="InterPro" id="IPR034394">
    <property type="entry name" value="Man1_RRM"/>
</dbReference>
<feature type="domain" description="LEM" evidence="8">
    <location>
        <begin position="1"/>
        <end position="43"/>
    </location>
</feature>
<feature type="region of interest" description="Disordered" evidence="6">
    <location>
        <begin position="233"/>
        <end position="266"/>
    </location>
</feature>
<evidence type="ECO:0000256" key="4">
    <source>
        <dbReference type="ARBA" id="ARBA00023136"/>
    </source>
</evidence>
<keyword evidence="4 7" id="KW-0472">Membrane</keyword>
<dbReference type="EMBL" id="JALJAT010000005">
    <property type="protein sequence ID" value="KAK4469913.1"/>
    <property type="molecule type" value="Genomic_DNA"/>
</dbReference>
<reference evidence="9" key="2">
    <citation type="journal article" date="2023" name="Infect Dis Poverty">
        <title>Chromosome-scale genome of the human blood fluke Schistosoma mekongi and its implications for public health.</title>
        <authorList>
            <person name="Zhou M."/>
            <person name="Xu L."/>
            <person name="Xu D."/>
            <person name="Chen W."/>
            <person name="Khan J."/>
            <person name="Hu Y."/>
            <person name="Huang H."/>
            <person name="Wei H."/>
            <person name="Zhang Y."/>
            <person name="Chusongsang P."/>
            <person name="Tanasarnprasert K."/>
            <person name="Hu X."/>
            <person name="Limpanont Y."/>
            <person name="Lv Z."/>
        </authorList>
    </citation>
    <scope>NUCLEOTIDE SEQUENCE</scope>
    <source>
        <strain evidence="9">LV_2022a</strain>
    </source>
</reference>
<evidence type="ECO:0000256" key="7">
    <source>
        <dbReference type="SAM" id="Phobius"/>
    </source>
</evidence>
<keyword evidence="5" id="KW-0539">Nucleus</keyword>
<evidence type="ECO:0000256" key="6">
    <source>
        <dbReference type="SAM" id="MobiDB-lite"/>
    </source>
</evidence>
<dbReference type="InterPro" id="IPR052277">
    <property type="entry name" value="INM_ESCRT-Associated"/>
</dbReference>
<dbReference type="PANTHER" id="PTHR13428:SF12">
    <property type="entry name" value="INNER NUCLEAR MEMBRANE PROTEIN MAN1"/>
    <property type="match status" value="1"/>
</dbReference>
<feature type="transmembrane region" description="Helical" evidence="7">
    <location>
        <begin position="544"/>
        <end position="572"/>
    </location>
</feature>
<dbReference type="FunFam" id="1.10.720.40:FF:000001">
    <property type="entry name" value="LEM domain containing 2, isoform CRA_a"/>
    <property type="match status" value="1"/>
</dbReference>
<evidence type="ECO:0000313" key="9">
    <source>
        <dbReference type="EMBL" id="KAK4469913.1"/>
    </source>
</evidence>
<dbReference type="Gene3D" id="3.30.70.330">
    <property type="match status" value="1"/>
</dbReference>
<organism evidence="9 10">
    <name type="scientific">Schistosoma mekongi</name>
    <name type="common">Parasitic worm</name>
    <dbReference type="NCBI Taxonomy" id="38744"/>
    <lineage>
        <taxon>Eukaryota</taxon>
        <taxon>Metazoa</taxon>
        <taxon>Spiralia</taxon>
        <taxon>Lophotrochozoa</taxon>
        <taxon>Platyhelminthes</taxon>
        <taxon>Trematoda</taxon>
        <taxon>Digenea</taxon>
        <taxon>Strigeidida</taxon>
        <taxon>Schistosomatoidea</taxon>
        <taxon>Schistosomatidae</taxon>
        <taxon>Schistosoma</taxon>
    </lineage>
</organism>
<evidence type="ECO:0000313" key="10">
    <source>
        <dbReference type="Proteomes" id="UP001292079"/>
    </source>
</evidence>
<feature type="transmembrane region" description="Helical" evidence="7">
    <location>
        <begin position="360"/>
        <end position="382"/>
    </location>
</feature>
<evidence type="ECO:0000256" key="5">
    <source>
        <dbReference type="ARBA" id="ARBA00023242"/>
    </source>
</evidence>
<feature type="region of interest" description="Disordered" evidence="6">
    <location>
        <begin position="72"/>
        <end position="96"/>
    </location>
</feature>
<dbReference type="InterPro" id="IPR012677">
    <property type="entry name" value="Nucleotide-bd_a/b_plait_sf"/>
</dbReference>
<evidence type="ECO:0000259" key="8">
    <source>
        <dbReference type="PROSITE" id="PS50954"/>
    </source>
</evidence>
<protein>
    <recommendedName>
        <fullName evidence="8">LEM domain-containing protein</fullName>
    </recommendedName>
</protein>
<dbReference type="Proteomes" id="UP001292079">
    <property type="component" value="Unassembled WGS sequence"/>
</dbReference>
<dbReference type="Gene3D" id="1.10.10.1180">
    <property type="entry name" value="MAN1, winged-helix domain"/>
    <property type="match status" value="1"/>
</dbReference>
<dbReference type="InterPro" id="IPR041885">
    <property type="entry name" value="MAN1_winged_helix_dom"/>
</dbReference>
<dbReference type="CDD" id="cd12286">
    <property type="entry name" value="RRM_Man1"/>
    <property type="match status" value="1"/>
</dbReference>
<name>A0AAE2D3A5_SCHME</name>
<dbReference type="AlphaFoldDB" id="A0AAE2D3A5"/>
<keyword evidence="10" id="KW-1185">Reference proteome</keyword>
<dbReference type="GO" id="GO:0006998">
    <property type="term" value="P:nuclear envelope organization"/>
    <property type="evidence" value="ECO:0007669"/>
    <property type="project" value="TreeGrafter"/>
</dbReference>
<dbReference type="InterPro" id="IPR011015">
    <property type="entry name" value="LEM/LEM-like_dom_sf"/>
</dbReference>
<gene>
    <name evidence="9" type="ORF">MN116_007416</name>
</gene>
<evidence type="ECO:0000256" key="2">
    <source>
        <dbReference type="ARBA" id="ARBA00022692"/>
    </source>
</evidence>
<comment type="caution">
    <text evidence="9">The sequence shown here is derived from an EMBL/GenBank/DDBJ whole genome shotgun (WGS) entry which is preliminary data.</text>
</comment>
<evidence type="ECO:0000256" key="3">
    <source>
        <dbReference type="ARBA" id="ARBA00022989"/>
    </source>
</evidence>
<proteinExistence type="predicted"/>
<accession>A0AAE2D3A5</accession>
<dbReference type="PROSITE" id="PS50954">
    <property type="entry name" value="LEM"/>
    <property type="match status" value="1"/>
</dbReference>
<dbReference type="Gene3D" id="1.10.720.40">
    <property type="match status" value="1"/>
</dbReference>